<evidence type="ECO:0000256" key="2">
    <source>
        <dbReference type="SAM" id="SignalP"/>
    </source>
</evidence>
<dbReference type="InParanoid" id="D8IDG0"/>
<feature type="compositionally biased region" description="Low complexity" evidence="1">
    <location>
        <begin position="26"/>
        <end position="38"/>
    </location>
</feature>
<dbReference type="KEGG" id="bpo:BP951000_1194"/>
<evidence type="ECO:0000256" key="1">
    <source>
        <dbReference type="SAM" id="MobiDB-lite"/>
    </source>
</evidence>
<dbReference type="EMBL" id="CP002025">
    <property type="protein sequence ID" value="ADK31183.1"/>
    <property type="molecule type" value="Genomic_DNA"/>
</dbReference>
<protein>
    <recommendedName>
        <fullName evidence="5">Lipoprotein</fullName>
    </recommendedName>
</protein>
<keyword evidence="2" id="KW-0732">Signal</keyword>
<dbReference type="Proteomes" id="UP000000332">
    <property type="component" value="Chromosome"/>
</dbReference>
<feature type="signal peptide" evidence="2">
    <location>
        <begin position="1"/>
        <end position="20"/>
    </location>
</feature>
<reference evidence="3 4" key="1">
    <citation type="journal article" date="2010" name="PLoS ONE">
        <title>The complete genome sequence of the pathogenic intestinal spirochete Brachyspira pilosicoli and comparison with other Brachyspira genomes.</title>
        <authorList>
            <person name="Wanchanthuek P."/>
            <person name="Bellgard M.I."/>
            <person name="La T."/>
            <person name="Ryan K."/>
            <person name="Moolhuijzen P."/>
            <person name="Chapman B."/>
            <person name="Black M."/>
            <person name="Schibeci D."/>
            <person name="Hunter A."/>
            <person name="Barrero R."/>
            <person name="Phillips N.D."/>
            <person name="Hampson D.J."/>
        </authorList>
    </citation>
    <scope>NUCLEOTIDE SEQUENCE [LARGE SCALE GENOMIC DNA]</scope>
    <source>
        <strain evidence="4">ATCC BAA-1826 / 95/1000</strain>
    </source>
</reference>
<gene>
    <name evidence="3" type="ordered locus">BP951000_1194</name>
</gene>
<evidence type="ECO:0008006" key="5">
    <source>
        <dbReference type="Google" id="ProtNLM"/>
    </source>
</evidence>
<keyword evidence="4" id="KW-1185">Reference proteome</keyword>
<dbReference type="STRING" id="759914.BP951000_1194"/>
<dbReference type="GeneID" id="56439759"/>
<evidence type="ECO:0000313" key="3">
    <source>
        <dbReference type="EMBL" id="ADK31183.1"/>
    </source>
</evidence>
<evidence type="ECO:0000313" key="4">
    <source>
        <dbReference type="Proteomes" id="UP000000332"/>
    </source>
</evidence>
<accession>D8IDG0</accession>
<organism evidence="3 4">
    <name type="scientific">Brachyspira pilosicoli (strain ATCC BAA-1826 / 95/1000)</name>
    <dbReference type="NCBI Taxonomy" id="759914"/>
    <lineage>
        <taxon>Bacteria</taxon>
        <taxon>Pseudomonadati</taxon>
        <taxon>Spirochaetota</taxon>
        <taxon>Spirochaetia</taxon>
        <taxon>Brachyspirales</taxon>
        <taxon>Brachyspiraceae</taxon>
        <taxon>Brachyspira</taxon>
    </lineage>
</organism>
<dbReference type="RefSeq" id="WP_013244134.1">
    <property type="nucleotide sequence ID" value="NC_014330.1"/>
</dbReference>
<feature type="chain" id="PRO_5003115217" description="Lipoprotein" evidence="2">
    <location>
        <begin position="21"/>
        <end position="268"/>
    </location>
</feature>
<name>D8IDG0_BRAP9</name>
<dbReference type="HOGENOM" id="CLU_1021844_0_0_12"/>
<dbReference type="AlphaFoldDB" id="D8IDG0"/>
<dbReference type="PROSITE" id="PS51257">
    <property type="entry name" value="PROKAR_LIPOPROTEIN"/>
    <property type="match status" value="1"/>
</dbReference>
<proteinExistence type="predicted"/>
<feature type="compositionally biased region" description="Gly residues" evidence="1">
    <location>
        <begin position="39"/>
        <end position="55"/>
    </location>
</feature>
<sequence>MYKKIIVIIILSFFFILSCAKNNPNNPNSSESGNVSDGGDTGGSTGDGGNTGDGGQTQSPLAKYAGAWKDGYKVYVIGEEGYFIYSASSSSGSGPILIESGEKLSDTQYKFLYDKEPKKKIDATITFNDENNASIEGVQYNYFSSKDIPINGTLKKEQKTTGIDNKYVGTWKCNDTKSYTLTIKEDGSIEHNNSGVVFSIPASKILKNTETSYQAYWFKTTYKDKQAILEMTLDFTDENNCKFNFKFTYTDGSGGFYPGTLVNYTKNK</sequence>
<feature type="region of interest" description="Disordered" evidence="1">
    <location>
        <begin position="26"/>
        <end position="57"/>
    </location>
</feature>